<dbReference type="AlphaFoldDB" id="A0AA38C7G1"/>
<proteinExistence type="predicted"/>
<sequence length="56" mass="6402">LLTRSMRPLIMGCTRLALPVVLRMMTAIMRSAQMEVHVEGDFSEDFVVMVTTEEEE</sequence>
<comment type="caution">
    <text evidence="1">The sequence shown here is derived from an EMBL/GenBank/DDBJ whole genome shotgun (WGS) entry which is preliminary data.</text>
</comment>
<protein>
    <submittedName>
        <fullName evidence="1">Uncharacterized protein</fullName>
    </submittedName>
</protein>
<keyword evidence="2" id="KW-1185">Reference proteome</keyword>
<dbReference type="Proteomes" id="UP000824469">
    <property type="component" value="Unassembled WGS sequence"/>
</dbReference>
<organism evidence="1 2">
    <name type="scientific">Taxus chinensis</name>
    <name type="common">Chinese yew</name>
    <name type="synonym">Taxus wallichiana var. chinensis</name>
    <dbReference type="NCBI Taxonomy" id="29808"/>
    <lineage>
        <taxon>Eukaryota</taxon>
        <taxon>Viridiplantae</taxon>
        <taxon>Streptophyta</taxon>
        <taxon>Embryophyta</taxon>
        <taxon>Tracheophyta</taxon>
        <taxon>Spermatophyta</taxon>
        <taxon>Pinopsida</taxon>
        <taxon>Pinidae</taxon>
        <taxon>Conifers II</taxon>
        <taxon>Cupressales</taxon>
        <taxon>Taxaceae</taxon>
        <taxon>Taxus</taxon>
    </lineage>
</organism>
<evidence type="ECO:0000313" key="1">
    <source>
        <dbReference type="EMBL" id="KAH9291622.1"/>
    </source>
</evidence>
<gene>
    <name evidence="1" type="ORF">KI387_043191</name>
</gene>
<feature type="non-terminal residue" evidence="1">
    <location>
        <position position="56"/>
    </location>
</feature>
<dbReference type="EMBL" id="JAHRHJ020003489">
    <property type="protein sequence ID" value="KAH9291622.1"/>
    <property type="molecule type" value="Genomic_DNA"/>
</dbReference>
<feature type="non-terminal residue" evidence="1">
    <location>
        <position position="1"/>
    </location>
</feature>
<accession>A0AA38C7G1</accession>
<evidence type="ECO:0000313" key="2">
    <source>
        <dbReference type="Proteomes" id="UP000824469"/>
    </source>
</evidence>
<reference evidence="1 2" key="1">
    <citation type="journal article" date="2021" name="Nat. Plants">
        <title>The Taxus genome provides insights into paclitaxel biosynthesis.</title>
        <authorList>
            <person name="Xiong X."/>
            <person name="Gou J."/>
            <person name="Liao Q."/>
            <person name="Li Y."/>
            <person name="Zhou Q."/>
            <person name="Bi G."/>
            <person name="Li C."/>
            <person name="Du R."/>
            <person name="Wang X."/>
            <person name="Sun T."/>
            <person name="Guo L."/>
            <person name="Liang H."/>
            <person name="Lu P."/>
            <person name="Wu Y."/>
            <person name="Zhang Z."/>
            <person name="Ro D.K."/>
            <person name="Shang Y."/>
            <person name="Huang S."/>
            <person name="Yan J."/>
        </authorList>
    </citation>
    <scope>NUCLEOTIDE SEQUENCE [LARGE SCALE GENOMIC DNA]</scope>
    <source>
        <strain evidence="1">Ta-2019</strain>
    </source>
</reference>
<name>A0AA38C7G1_TAXCH</name>